<dbReference type="EMBL" id="FRFC01000004">
    <property type="protein sequence ID" value="SHO46715.1"/>
    <property type="molecule type" value="Genomic_DNA"/>
</dbReference>
<dbReference type="Proteomes" id="UP000232412">
    <property type="component" value="Unassembled WGS sequence"/>
</dbReference>
<reference evidence="3" key="1">
    <citation type="submission" date="2016-12" db="EMBL/GenBank/DDBJ databases">
        <authorList>
            <person name="Herbold C."/>
        </authorList>
    </citation>
    <scope>NUCLEOTIDE SEQUENCE [LARGE SCALE GENOMIC DNA]</scope>
</reference>
<name>A0A2H1EHT3_9ARCH</name>
<keyword evidence="3" id="KW-1185">Reference proteome</keyword>
<evidence type="ECO:0000313" key="2">
    <source>
        <dbReference type="EMBL" id="SHO46715.1"/>
    </source>
</evidence>
<keyword evidence="1" id="KW-0472">Membrane</keyword>
<proteinExistence type="predicted"/>
<evidence type="ECO:0000313" key="3">
    <source>
        <dbReference type="Proteomes" id="UP000232412"/>
    </source>
</evidence>
<gene>
    <name evidence="2" type="ORF">NSIN_30242</name>
</gene>
<keyword evidence="1" id="KW-1133">Transmembrane helix</keyword>
<feature type="transmembrane region" description="Helical" evidence="1">
    <location>
        <begin position="743"/>
        <end position="766"/>
    </location>
</feature>
<evidence type="ECO:0000256" key="1">
    <source>
        <dbReference type="SAM" id="Phobius"/>
    </source>
</evidence>
<dbReference type="InterPro" id="IPR013783">
    <property type="entry name" value="Ig-like_fold"/>
</dbReference>
<dbReference type="Gene3D" id="2.60.40.10">
    <property type="entry name" value="Immunoglobulins"/>
    <property type="match status" value="2"/>
</dbReference>
<dbReference type="InterPro" id="IPR008964">
    <property type="entry name" value="Invasin/intimin_cell_adhesion"/>
</dbReference>
<dbReference type="RefSeq" id="WP_101010483.1">
    <property type="nucleotide sequence ID" value="NZ_FRFC01000004.1"/>
</dbReference>
<dbReference type="SUPFAM" id="SSF49373">
    <property type="entry name" value="Invasin/intimin cell-adhesion fragments"/>
    <property type="match status" value="1"/>
</dbReference>
<keyword evidence="1" id="KW-0812">Transmembrane</keyword>
<sequence>MRYLLILILSIALVFPICVYADTPELGVTLLPGKIMEDTQGIIEVYSKTDGISIDKLVATSSDPSIIQIAEITSADGHMMSKIKINAIKPGDAKIALAAPGFSSTEFDLTVFKNSNVVTNLLIKTTPSTFATNGPVHGYVAVESVNSDGIPTPVASDMPVSITTSDSKIVNPVDSQIIIKSGQYYATGQFIIDGPGSALIYASSPSMQEVSTQVTVKNVNSQNTIQAYVYPSKISAYKSATAYVITQLHDSSGNPIVATSDIPVTVQVTNATGIGTINTSKQSPLFQVNEQMVIKQGSYWAYIPIEVSAGTTGKFNVTISAKGNLVSAPAEITTNATNIMLDTKSARLDALPILATGQKELIGVVHLEDTFGNVLLAKTDLPVRIDSSDPSVVSISNVQMNRGSQSALVFGQVGTVVNPVTLNVVTDNPQSVVPTVTSTVTSSDMLNAQPLLPKVLTHSAFPLAFFMTKSDSLDTPPNDFDISVSPVDSILTDKLSMITTQPVLVSSATLNKDGLQIFSVTTPTYSTTFSTEGISMNAKSISMVYPDKLTAGLKSTISIELLDGQQIPTFANHDIDVKFVSSNQSVIQFPDSVKINTGSYFTTFDVEAKSDGQSEIAMLADEIPLSKFTINAVSVVPDVNIASADFAESNVPLSAEITASYKQLPLKGLAVDWKVDGAKITNMNSVTDDEGKAKITMEANTPGKIHIDASVLGGEYQTTHVVKDVTVNAPLTTSDPQPTQNNVSLFGINPIFLIIPVIAGVGILIFKKKEMFESISKKINLQERFGDLKERMTERGQN</sequence>
<organism evidence="2 3">
    <name type="scientific">Nitrosotalea sinensis</name>
    <dbReference type="NCBI Taxonomy" id="1499975"/>
    <lineage>
        <taxon>Archaea</taxon>
        <taxon>Nitrososphaerota</taxon>
        <taxon>Nitrososphaeria</taxon>
        <taxon>Nitrosotaleales</taxon>
        <taxon>Nitrosotaleaceae</taxon>
        <taxon>Nitrosotalea</taxon>
    </lineage>
</organism>
<dbReference type="AlphaFoldDB" id="A0A2H1EHT3"/>
<dbReference type="OrthoDB" id="3157at2157"/>
<accession>A0A2H1EHT3</accession>
<protein>
    <submittedName>
        <fullName evidence="2">Uncharacterized protein</fullName>
    </submittedName>
</protein>